<dbReference type="SUPFAM" id="SSF56112">
    <property type="entry name" value="Protein kinase-like (PK-like)"/>
    <property type="match status" value="1"/>
</dbReference>
<dbReference type="Pfam" id="PF12202">
    <property type="entry name" value="OSR1_C"/>
    <property type="match status" value="1"/>
</dbReference>
<feature type="compositionally biased region" description="Low complexity" evidence="14">
    <location>
        <begin position="360"/>
        <end position="373"/>
    </location>
</feature>
<dbReference type="PROSITE" id="PS00107">
    <property type="entry name" value="PROTEIN_KINASE_ATP"/>
    <property type="match status" value="1"/>
</dbReference>
<keyword evidence="10 13" id="KW-0067">ATP-binding</keyword>
<dbReference type="GO" id="GO:0005737">
    <property type="term" value="C:cytoplasm"/>
    <property type="evidence" value="ECO:0007669"/>
    <property type="project" value="UniProtKB-SubCell"/>
</dbReference>
<dbReference type="InterPro" id="IPR017441">
    <property type="entry name" value="Protein_kinase_ATP_BS"/>
</dbReference>
<comment type="catalytic activity">
    <reaction evidence="11">
        <text>L-threonyl-[protein] + ATP = O-phospho-L-threonyl-[protein] + ADP + H(+)</text>
        <dbReference type="Rhea" id="RHEA:46608"/>
        <dbReference type="Rhea" id="RHEA-COMP:11060"/>
        <dbReference type="Rhea" id="RHEA-COMP:11605"/>
        <dbReference type="ChEBI" id="CHEBI:15378"/>
        <dbReference type="ChEBI" id="CHEBI:30013"/>
        <dbReference type="ChEBI" id="CHEBI:30616"/>
        <dbReference type="ChEBI" id="CHEBI:61977"/>
        <dbReference type="ChEBI" id="CHEBI:456216"/>
        <dbReference type="EC" id="2.7.11.1"/>
    </reaction>
</comment>
<evidence type="ECO:0000256" key="5">
    <source>
        <dbReference type="ARBA" id="ARBA00022527"/>
    </source>
</evidence>
<evidence type="ECO:0000256" key="4">
    <source>
        <dbReference type="ARBA" id="ARBA00022490"/>
    </source>
</evidence>
<dbReference type="GO" id="GO:0005524">
    <property type="term" value="F:ATP binding"/>
    <property type="evidence" value="ECO:0007669"/>
    <property type="project" value="UniProtKB-UniRule"/>
</dbReference>
<evidence type="ECO:0000256" key="7">
    <source>
        <dbReference type="ARBA" id="ARBA00022679"/>
    </source>
</evidence>
<evidence type="ECO:0000313" key="16">
    <source>
        <dbReference type="EMBL" id="CAJ0582885.1"/>
    </source>
</evidence>
<keyword evidence="6" id="KW-0597">Phosphoprotein</keyword>
<comment type="caution">
    <text evidence="16">The sequence shown here is derived from an EMBL/GenBank/DDBJ whole genome shotgun (WGS) entry which is preliminary data.</text>
</comment>
<dbReference type="PANTHER" id="PTHR48012:SF16">
    <property type="entry name" value="NON-SPECIFIC SERINE_THREONINE PROTEIN KINASE"/>
    <property type="match status" value="1"/>
</dbReference>
<sequence>MSGDVVENSGAWPSGKNAYRLEESIGVGATATVYKAYCLPRDEFCAIKCINLEKCQTSVDELSHEIQAMSQCHHPNVVNYYSSFVVDEELWVVMRLLSCGSMLDILKKKIKMLGKEQAMYGVLDEVSIATILREVLKGLEYFHSTGQIHRDIKAGNILIAEDGTVQIADFGVSGWLAASGGDLSRQKVRHTFVGTPCWMAPEVMEQVSGYDYKADIWSLGILAIELATGTAPYHKYPPMKVLMLTLQNDPPNLETNAEKKDQYKAYGKSFRNLIKDCLQKDPSKRPTSSELLKYSFFKKAKDKKHLASVLMDNSAFSLAKGQPPKPKSATSGRLKKNPQGEWEFEYDSISGSDEEETVQAPNAEPVGGEPAAAGPTLNMVLRVRNQLRELNDIKFDYTPQTDTVDGIAHELVTAELIDCHDLVIVAANLRKLIELAEAGAEKRCVTFALNSGVAPNEIPDERTLTGFAQISIID</sequence>
<dbReference type="PANTHER" id="PTHR48012">
    <property type="entry name" value="STERILE20-LIKE KINASE, ISOFORM B-RELATED"/>
    <property type="match status" value="1"/>
</dbReference>
<evidence type="ECO:0000256" key="1">
    <source>
        <dbReference type="ARBA" id="ARBA00004496"/>
    </source>
</evidence>
<evidence type="ECO:0000259" key="15">
    <source>
        <dbReference type="PROSITE" id="PS50011"/>
    </source>
</evidence>
<keyword evidence="9" id="KW-0418">Kinase</keyword>
<dbReference type="EMBL" id="CATQJA010002664">
    <property type="protein sequence ID" value="CAJ0582885.1"/>
    <property type="molecule type" value="Genomic_DNA"/>
</dbReference>
<evidence type="ECO:0000256" key="8">
    <source>
        <dbReference type="ARBA" id="ARBA00022741"/>
    </source>
</evidence>
<accession>A0AA36DAV1</accession>
<comment type="similarity">
    <text evidence="2">Belongs to the protein kinase superfamily. STE Ser/Thr protein kinase family. STE20 subfamily.</text>
</comment>
<dbReference type="InterPro" id="IPR011009">
    <property type="entry name" value="Kinase-like_dom_sf"/>
</dbReference>
<dbReference type="FunFam" id="1.10.510.10:FF:000068">
    <property type="entry name" value="STE20/SPS1-related proline-alanine-rich protein kinase"/>
    <property type="match status" value="1"/>
</dbReference>
<proteinExistence type="inferred from homology"/>
<feature type="domain" description="Protein kinase" evidence="15">
    <location>
        <begin position="19"/>
        <end position="297"/>
    </location>
</feature>
<comment type="subcellular location">
    <subcellularLocation>
        <location evidence="1">Cytoplasm</location>
    </subcellularLocation>
</comment>
<evidence type="ECO:0000256" key="11">
    <source>
        <dbReference type="ARBA" id="ARBA00047899"/>
    </source>
</evidence>
<evidence type="ECO:0000256" key="10">
    <source>
        <dbReference type="ARBA" id="ARBA00022840"/>
    </source>
</evidence>
<name>A0AA36DAV1_9BILA</name>
<evidence type="ECO:0000256" key="12">
    <source>
        <dbReference type="ARBA" id="ARBA00048679"/>
    </source>
</evidence>
<dbReference type="AlphaFoldDB" id="A0AA36DAV1"/>
<dbReference type="GO" id="GO:0004674">
    <property type="term" value="F:protein serine/threonine kinase activity"/>
    <property type="evidence" value="ECO:0007669"/>
    <property type="project" value="UniProtKB-KW"/>
</dbReference>
<feature type="region of interest" description="Disordered" evidence="14">
    <location>
        <begin position="350"/>
        <end position="373"/>
    </location>
</feature>
<organism evidence="16 17">
    <name type="scientific">Mesorhabditis spiculigera</name>
    <dbReference type="NCBI Taxonomy" id="96644"/>
    <lineage>
        <taxon>Eukaryota</taxon>
        <taxon>Metazoa</taxon>
        <taxon>Ecdysozoa</taxon>
        <taxon>Nematoda</taxon>
        <taxon>Chromadorea</taxon>
        <taxon>Rhabditida</taxon>
        <taxon>Rhabditina</taxon>
        <taxon>Rhabditomorpha</taxon>
        <taxon>Rhabditoidea</taxon>
        <taxon>Rhabditidae</taxon>
        <taxon>Mesorhabditinae</taxon>
        <taxon>Mesorhabditis</taxon>
    </lineage>
</organism>
<dbReference type="EC" id="2.7.11.1" evidence="3"/>
<reference evidence="16" key="1">
    <citation type="submission" date="2023-06" db="EMBL/GenBank/DDBJ databases">
        <authorList>
            <person name="Delattre M."/>
        </authorList>
    </citation>
    <scope>NUCLEOTIDE SEQUENCE</scope>
    <source>
        <strain evidence="16">AF72</strain>
    </source>
</reference>
<evidence type="ECO:0000256" key="13">
    <source>
        <dbReference type="PROSITE-ProRule" id="PRU10141"/>
    </source>
</evidence>
<dbReference type="FunFam" id="3.30.200.20:FF:000114">
    <property type="entry name" value="serine/threonine-protein kinase OSR1 isoform X1"/>
    <property type="match status" value="1"/>
</dbReference>
<feature type="region of interest" description="Disordered" evidence="14">
    <location>
        <begin position="317"/>
        <end position="337"/>
    </location>
</feature>
<dbReference type="Proteomes" id="UP001177023">
    <property type="component" value="Unassembled WGS sequence"/>
</dbReference>
<keyword evidence="5" id="KW-0723">Serine/threonine-protein kinase</keyword>
<dbReference type="InterPro" id="IPR000719">
    <property type="entry name" value="Prot_kinase_dom"/>
</dbReference>
<keyword evidence="17" id="KW-1185">Reference proteome</keyword>
<feature type="non-terminal residue" evidence="16">
    <location>
        <position position="474"/>
    </location>
</feature>
<dbReference type="InterPro" id="IPR024678">
    <property type="entry name" value="Kinase_OSR1/WNK_CCT"/>
</dbReference>
<gene>
    <name evidence="16" type="ORF">MSPICULIGERA_LOCUS21015</name>
</gene>
<dbReference type="PROSITE" id="PS50011">
    <property type="entry name" value="PROTEIN_KINASE_DOM"/>
    <property type="match status" value="1"/>
</dbReference>
<dbReference type="InterPro" id="IPR050629">
    <property type="entry name" value="STE20/SPS1-PAK"/>
</dbReference>
<dbReference type="Gene3D" id="3.30.200.20">
    <property type="entry name" value="Phosphorylase Kinase, domain 1"/>
    <property type="match status" value="1"/>
</dbReference>
<keyword evidence="4" id="KW-0963">Cytoplasm</keyword>
<feature type="binding site" evidence="13">
    <location>
        <position position="48"/>
    </location>
    <ligand>
        <name>ATP</name>
        <dbReference type="ChEBI" id="CHEBI:30616"/>
    </ligand>
</feature>
<evidence type="ECO:0000256" key="6">
    <source>
        <dbReference type="ARBA" id="ARBA00022553"/>
    </source>
</evidence>
<dbReference type="Gene3D" id="1.10.510.10">
    <property type="entry name" value="Transferase(Phosphotransferase) domain 1"/>
    <property type="match status" value="1"/>
</dbReference>
<evidence type="ECO:0000256" key="3">
    <source>
        <dbReference type="ARBA" id="ARBA00012513"/>
    </source>
</evidence>
<keyword evidence="8 13" id="KW-0547">Nucleotide-binding</keyword>
<dbReference type="CDD" id="cd06610">
    <property type="entry name" value="STKc_OSR1_SPAK"/>
    <property type="match status" value="1"/>
</dbReference>
<comment type="catalytic activity">
    <reaction evidence="12">
        <text>L-seryl-[protein] + ATP = O-phospho-L-seryl-[protein] + ADP + H(+)</text>
        <dbReference type="Rhea" id="RHEA:17989"/>
        <dbReference type="Rhea" id="RHEA-COMP:9863"/>
        <dbReference type="Rhea" id="RHEA-COMP:11604"/>
        <dbReference type="ChEBI" id="CHEBI:15378"/>
        <dbReference type="ChEBI" id="CHEBI:29999"/>
        <dbReference type="ChEBI" id="CHEBI:30616"/>
        <dbReference type="ChEBI" id="CHEBI:83421"/>
        <dbReference type="ChEBI" id="CHEBI:456216"/>
        <dbReference type="EC" id="2.7.11.1"/>
    </reaction>
</comment>
<dbReference type="SMART" id="SM00220">
    <property type="entry name" value="S_TKc"/>
    <property type="match status" value="1"/>
</dbReference>
<evidence type="ECO:0000256" key="9">
    <source>
        <dbReference type="ARBA" id="ARBA00022777"/>
    </source>
</evidence>
<keyword evidence="7" id="KW-0808">Transferase</keyword>
<dbReference type="Gene3D" id="3.10.20.90">
    <property type="entry name" value="Phosphatidylinositol 3-kinase Catalytic Subunit, Chain A, domain 1"/>
    <property type="match status" value="1"/>
</dbReference>
<evidence type="ECO:0000256" key="14">
    <source>
        <dbReference type="SAM" id="MobiDB-lite"/>
    </source>
</evidence>
<evidence type="ECO:0000313" key="17">
    <source>
        <dbReference type="Proteomes" id="UP001177023"/>
    </source>
</evidence>
<evidence type="ECO:0000256" key="2">
    <source>
        <dbReference type="ARBA" id="ARBA00008874"/>
    </source>
</evidence>
<dbReference type="Pfam" id="PF00069">
    <property type="entry name" value="Pkinase"/>
    <property type="match status" value="1"/>
</dbReference>
<protein>
    <recommendedName>
        <fullName evidence="3">non-specific serine/threonine protein kinase</fullName>
        <ecNumber evidence="3">2.7.11.1</ecNumber>
    </recommendedName>
</protein>